<dbReference type="Gene3D" id="2.40.50.100">
    <property type="match status" value="1"/>
</dbReference>
<dbReference type="Pfam" id="PF25917">
    <property type="entry name" value="BSH_RND"/>
    <property type="match status" value="1"/>
</dbReference>
<comment type="similarity">
    <text evidence="2">Belongs to the membrane fusion protein (MFP) (TC 8.A.1) family.</text>
</comment>
<dbReference type="InterPro" id="IPR058627">
    <property type="entry name" value="MdtA-like_C"/>
</dbReference>
<dbReference type="InterPro" id="IPR058626">
    <property type="entry name" value="MdtA-like_b-barrel"/>
</dbReference>
<evidence type="ECO:0000259" key="8">
    <source>
        <dbReference type="Pfam" id="PF25967"/>
    </source>
</evidence>
<evidence type="ECO:0000256" key="2">
    <source>
        <dbReference type="ARBA" id="ARBA00009477"/>
    </source>
</evidence>
<sequence>MTFKNRTGLLLCSLLLVTLANVSSPLWAAPLPAVTVAVIEQRTPLRSLYYLGRIEAIQAVDITTRTEGFIARRDFSEGQMVKAGDPLFEIDSALHQAAVAQAQAQLDSAKATARLAQLNLSRQQRLGEQRSVSRADVDASQAQRDTSGAAVAQAEANLRIQRLQLGFTLIAAPIAGRIGHSNFSVGSLINPASGSLAHLVQLDPIRVAIAINERDYIAAANRKDADADDFSHSGYTPHLQLANGMDYPEPGVFESVDNRIDSQTGTVTVRARFANPRHLLLPGGVVNVTLTAGRADPVVMAPIAALQQNREGFFVLLVDKENRVEVRPVVIGDQFEQEYQIKQGLAAGDRVIVEGLQRVRPGMVVDATTAATASLAPVDPADGD</sequence>
<feature type="domain" description="Multidrug resistance protein MdtA-like alpha-helical hairpin" evidence="5">
    <location>
        <begin position="99"/>
        <end position="168"/>
    </location>
</feature>
<feature type="compositionally biased region" description="Basic and acidic residues" evidence="3">
    <location>
        <begin position="127"/>
        <end position="137"/>
    </location>
</feature>
<feature type="chain" id="PRO_5020893043" evidence="4">
    <location>
        <begin position="29"/>
        <end position="384"/>
    </location>
</feature>
<feature type="domain" description="Multidrug resistance protein MdtA-like beta-barrel" evidence="7">
    <location>
        <begin position="238"/>
        <end position="293"/>
    </location>
</feature>
<feature type="signal peptide" evidence="4">
    <location>
        <begin position="1"/>
        <end position="28"/>
    </location>
</feature>
<dbReference type="Pfam" id="PF25944">
    <property type="entry name" value="Beta-barrel_RND"/>
    <property type="match status" value="1"/>
</dbReference>
<reference evidence="9 10" key="1">
    <citation type="submission" date="2019-02" db="EMBL/GenBank/DDBJ databases">
        <title>Investigation of anaerobic lignin degradation for improved lignocellulosic biofuels.</title>
        <authorList>
            <person name="Deangelis K."/>
        </authorList>
    </citation>
    <scope>NUCLEOTIDE SEQUENCE [LARGE SCALE GENOMIC DNA]</scope>
    <source>
        <strain evidence="9 10">159R</strain>
    </source>
</reference>
<dbReference type="AlphaFoldDB" id="A0A4V2Q2T5"/>
<proteinExistence type="inferred from homology"/>
<dbReference type="PANTHER" id="PTHR30158">
    <property type="entry name" value="ACRA/E-RELATED COMPONENT OF DRUG EFFLUX TRANSPORTER"/>
    <property type="match status" value="1"/>
</dbReference>
<gene>
    <name evidence="9" type="ORF">EZJ58_2150</name>
</gene>
<protein>
    <submittedName>
        <fullName evidence="9">RND family efflux transporter MFP subunit</fullName>
    </submittedName>
</protein>
<feature type="region of interest" description="Disordered" evidence="3">
    <location>
        <begin position="127"/>
        <end position="146"/>
    </location>
</feature>
<comment type="subcellular location">
    <subcellularLocation>
        <location evidence="1">Cell inner membrane</location>
        <topology evidence="1">Lipid-anchor</topology>
    </subcellularLocation>
</comment>
<feature type="domain" description="Multidrug resistance protein MdtA-like barrel-sandwich hybrid" evidence="6">
    <location>
        <begin position="59"/>
        <end position="193"/>
    </location>
</feature>
<dbReference type="Gene3D" id="2.40.30.170">
    <property type="match status" value="1"/>
</dbReference>
<evidence type="ECO:0000259" key="7">
    <source>
        <dbReference type="Pfam" id="PF25944"/>
    </source>
</evidence>
<evidence type="ECO:0000256" key="4">
    <source>
        <dbReference type="SAM" id="SignalP"/>
    </source>
</evidence>
<feature type="domain" description="Multidrug resistance protein MdtA-like C-terminal permuted SH3" evidence="8">
    <location>
        <begin position="298"/>
        <end position="358"/>
    </location>
</feature>
<dbReference type="Pfam" id="PF25967">
    <property type="entry name" value="RND-MFP_C"/>
    <property type="match status" value="1"/>
</dbReference>
<evidence type="ECO:0000259" key="5">
    <source>
        <dbReference type="Pfam" id="PF25876"/>
    </source>
</evidence>
<evidence type="ECO:0000313" key="10">
    <source>
        <dbReference type="Proteomes" id="UP000294555"/>
    </source>
</evidence>
<organism evidence="9 10">
    <name type="scientific">Sodalis ligni</name>
    <dbReference type="NCBI Taxonomy" id="2697027"/>
    <lineage>
        <taxon>Bacteria</taxon>
        <taxon>Pseudomonadati</taxon>
        <taxon>Pseudomonadota</taxon>
        <taxon>Gammaproteobacteria</taxon>
        <taxon>Enterobacterales</taxon>
        <taxon>Bruguierivoracaceae</taxon>
        <taxon>Sodalis</taxon>
    </lineage>
</organism>
<evidence type="ECO:0000256" key="3">
    <source>
        <dbReference type="SAM" id="MobiDB-lite"/>
    </source>
</evidence>
<dbReference type="GO" id="GO:0030313">
    <property type="term" value="C:cell envelope"/>
    <property type="evidence" value="ECO:0007669"/>
    <property type="project" value="UniProtKB-SubCell"/>
</dbReference>
<dbReference type="SUPFAM" id="SSF111369">
    <property type="entry name" value="HlyD-like secretion proteins"/>
    <property type="match status" value="1"/>
</dbReference>
<keyword evidence="10" id="KW-1185">Reference proteome</keyword>
<dbReference type="Gene3D" id="1.10.287.470">
    <property type="entry name" value="Helix hairpin bin"/>
    <property type="match status" value="1"/>
</dbReference>
<dbReference type="GO" id="GO:0015721">
    <property type="term" value="P:bile acid and bile salt transport"/>
    <property type="evidence" value="ECO:0007669"/>
    <property type="project" value="TreeGrafter"/>
</dbReference>
<dbReference type="EMBL" id="SJOI01000001">
    <property type="protein sequence ID" value="TCL04048.1"/>
    <property type="molecule type" value="Genomic_DNA"/>
</dbReference>
<evidence type="ECO:0000256" key="1">
    <source>
        <dbReference type="ARBA" id="ARBA00004519"/>
    </source>
</evidence>
<dbReference type="GO" id="GO:0022857">
    <property type="term" value="F:transmembrane transporter activity"/>
    <property type="evidence" value="ECO:0007669"/>
    <property type="project" value="InterPro"/>
</dbReference>
<dbReference type="Pfam" id="PF25876">
    <property type="entry name" value="HH_MFP_RND"/>
    <property type="match status" value="1"/>
</dbReference>
<dbReference type="OrthoDB" id="9800613at2"/>
<dbReference type="Gene3D" id="2.40.420.20">
    <property type="match status" value="1"/>
</dbReference>
<dbReference type="InterPro" id="IPR058625">
    <property type="entry name" value="MdtA-like_BSH"/>
</dbReference>
<dbReference type="InterPro" id="IPR006143">
    <property type="entry name" value="RND_pump_MFP"/>
</dbReference>
<evidence type="ECO:0000259" key="6">
    <source>
        <dbReference type="Pfam" id="PF25917"/>
    </source>
</evidence>
<dbReference type="GO" id="GO:0005886">
    <property type="term" value="C:plasma membrane"/>
    <property type="evidence" value="ECO:0007669"/>
    <property type="project" value="TreeGrafter"/>
</dbReference>
<dbReference type="PANTHER" id="PTHR30158:SF3">
    <property type="entry name" value="MULTIDRUG EFFLUX PUMP SUBUNIT ACRA-RELATED"/>
    <property type="match status" value="1"/>
</dbReference>
<accession>A0A4V2Q2T5</accession>
<dbReference type="GO" id="GO:0046677">
    <property type="term" value="P:response to antibiotic"/>
    <property type="evidence" value="ECO:0007669"/>
    <property type="project" value="TreeGrafter"/>
</dbReference>
<keyword evidence="4" id="KW-0732">Signal</keyword>
<dbReference type="NCBIfam" id="TIGR01730">
    <property type="entry name" value="RND_mfp"/>
    <property type="match status" value="1"/>
</dbReference>
<name>A0A4V2Q2T5_9GAMM</name>
<comment type="caution">
    <text evidence="9">The sequence shown here is derived from an EMBL/GenBank/DDBJ whole genome shotgun (WGS) entry which is preliminary data.</text>
</comment>
<evidence type="ECO:0000313" key="9">
    <source>
        <dbReference type="EMBL" id="TCL04048.1"/>
    </source>
</evidence>
<dbReference type="InterPro" id="IPR058624">
    <property type="entry name" value="MdtA-like_HH"/>
</dbReference>
<dbReference type="Proteomes" id="UP000294555">
    <property type="component" value="Unassembled WGS sequence"/>
</dbReference>
<dbReference type="RefSeq" id="WP_132922861.1">
    <property type="nucleotide sequence ID" value="NZ_SJOI01000001.1"/>
</dbReference>